<reference evidence="5" key="1">
    <citation type="submission" date="2020-11" db="EMBL/GenBank/DDBJ databases">
        <authorList>
            <person name="Koelle M."/>
            <person name="Horta M.A.C."/>
            <person name="Nowrousian M."/>
            <person name="Ohm R.A."/>
            <person name="Benz P."/>
            <person name="Pilgard A."/>
        </authorList>
    </citation>
    <scope>NUCLEOTIDE SEQUENCE</scope>
    <source>
        <strain evidence="5">FPRL280</strain>
    </source>
</reference>
<dbReference type="EMBL" id="JADOXO010000117">
    <property type="protein sequence ID" value="KAF9812929.1"/>
    <property type="molecule type" value="Genomic_DNA"/>
</dbReference>
<dbReference type="CDD" id="cd05471">
    <property type="entry name" value="pepsin_like"/>
    <property type="match status" value="1"/>
</dbReference>
<dbReference type="PANTHER" id="PTHR47966:SF51">
    <property type="entry name" value="BETA-SITE APP-CLEAVING ENZYME, ISOFORM A-RELATED"/>
    <property type="match status" value="1"/>
</dbReference>
<dbReference type="GO" id="GO:0006508">
    <property type="term" value="P:proteolysis"/>
    <property type="evidence" value="ECO:0007669"/>
    <property type="project" value="InterPro"/>
</dbReference>
<evidence type="ECO:0000256" key="2">
    <source>
        <dbReference type="PIRSR" id="PIRSR601461-1"/>
    </source>
</evidence>
<feature type="region of interest" description="Disordered" evidence="3">
    <location>
        <begin position="1"/>
        <end position="43"/>
    </location>
</feature>
<dbReference type="Proteomes" id="UP000639403">
    <property type="component" value="Unassembled WGS sequence"/>
</dbReference>
<organism evidence="5 6">
    <name type="scientific">Rhodonia placenta</name>
    <dbReference type="NCBI Taxonomy" id="104341"/>
    <lineage>
        <taxon>Eukaryota</taxon>
        <taxon>Fungi</taxon>
        <taxon>Dikarya</taxon>
        <taxon>Basidiomycota</taxon>
        <taxon>Agaricomycotina</taxon>
        <taxon>Agaricomycetes</taxon>
        <taxon>Polyporales</taxon>
        <taxon>Adustoporiaceae</taxon>
        <taxon>Rhodonia</taxon>
    </lineage>
</organism>
<dbReference type="InterPro" id="IPR021109">
    <property type="entry name" value="Peptidase_aspartic_dom_sf"/>
</dbReference>
<feature type="active site" evidence="2">
    <location>
        <position position="249"/>
    </location>
</feature>
<gene>
    <name evidence="5" type="ORF">IEO21_05884</name>
</gene>
<dbReference type="Pfam" id="PF00026">
    <property type="entry name" value="Asp"/>
    <property type="match status" value="1"/>
</dbReference>
<comment type="similarity">
    <text evidence="1">Belongs to the peptidase A1 family.</text>
</comment>
<sequence length="357" mass="37617">MKGTSTSSVDIVLPVPTSPISTSQTSSPITEPTQPTSLQSEPLIDNDSGLLWTGSIEIGTPPQSFIVCFDTGSADLWVASSQCNGCDAQDTYDASSSSTSQEQQGTFQISYEGGQDVTGPIYTDTVVSVAGVNVTGQYFSPVTQASDMSNEFPLDGILGMGWPQLSNLQQDPYFFSAISQNAVQQGVFGFYLAANNSELYLGGTDSTLYTGSIEYHALASDSEGWWQIANASFLVNGQSAASGFETIIDSGSTFMSAPVEAAAQVYGTIEGAQQTEEGFYMFPCSSAPTVAFSWGGNNWEIPADSFNLGEVEEDYCLGALISADMGTNAWTVGDVFLTNVYSAFSVDQGAVGFATLA</sequence>
<dbReference type="FunFam" id="2.40.70.10:FF:000008">
    <property type="entry name" value="Cathepsin D"/>
    <property type="match status" value="1"/>
</dbReference>
<reference evidence="5" key="2">
    <citation type="journal article" name="Front. Microbiol.">
        <title>Degradative Capacity of Two Strains of Rhodonia placenta: From Phenotype to Genotype.</title>
        <authorList>
            <person name="Kolle M."/>
            <person name="Horta M.A.C."/>
            <person name="Nowrousian M."/>
            <person name="Ohm R.A."/>
            <person name="Benz J.P."/>
            <person name="Pilgard A."/>
        </authorList>
    </citation>
    <scope>NUCLEOTIDE SEQUENCE</scope>
    <source>
        <strain evidence="5">FPRL280</strain>
    </source>
</reference>
<evidence type="ECO:0000256" key="3">
    <source>
        <dbReference type="SAM" id="MobiDB-lite"/>
    </source>
</evidence>
<dbReference type="PRINTS" id="PR00792">
    <property type="entry name" value="PEPSIN"/>
</dbReference>
<comment type="caution">
    <text evidence="5">The sequence shown here is derived from an EMBL/GenBank/DDBJ whole genome shotgun (WGS) entry which is preliminary data.</text>
</comment>
<evidence type="ECO:0000259" key="4">
    <source>
        <dbReference type="PROSITE" id="PS51767"/>
    </source>
</evidence>
<dbReference type="InterPro" id="IPR034164">
    <property type="entry name" value="Pepsin-like_dom"/>
</dbReference>
<evidence type="ECO:0000313" key="6">
    <source>
        <dbReference type="Proteomes" id="UP000639403"/>
    </source>
</evidence>
<dbReference type="PANTHER" id="PTHR47966">
    <property type="entry name" value="BETA-SITE APP-CLEAVING ENZYME, ISOFORM A-RELATED"/>
    <property type="match status" value="1"/>
</dbReference>
<dbReference type="GO" id="GO:0004190">
    <property type="term" value="F:aspartic-type endopeptidase activity"/>
    <property type="evidence" value="ECO:0007669"/>
    <property type="project" value="InterPro"/>
</dbReference>
<name>A0A8H7P1J6_9APHY</name>
<dbReference type="AlphaFoldDB" id="A0A8H7P1J6"/>
<proteinExistence type="inferred from homology"/>
<feature type="domain" description="Peptidase A1" evidence="4">
    <location>
        <begin position="52"/>
        <end position="354"/>
    </location>
</feature>
<accession>A0A8H7P1J6</accession>
<feature type="active site" evidence="2">
    <location>
        <position position="70"/>
    </location>
</feature>
<dbReference type="PROSITE" id="PS51767">
    <property type="entry name" value="PEPTIDASE_A1"/>
    <property type="match status" value="1"/>
</dbReference>
<dbReference type="InterPro" id="IPR001461">
    <property type="entry name" value="Aspartic_peptidase_A1"/>
</dbReference>
<protein>
    <recommendedName>
        <fullName evidence="4">Peptidase A1 domain-containing protein</fullName>
    </recommendedName>
</protein>
<dbReference type="Gene3D" id="2.40.70.10">
    <property type="entry name" value="Acid Proteases"/>
    <property type="match status" value="2"/>
</dbReference>
<dbReference type="InterPro" id="IPR033121">
    <property type="entry name" value="PEPTIDASE_A1"/>
</dbReference>
<dbReference type="SUPFAM" id="SSF50630">
    <property type="entry name" value="Acid proteases"/>
    <property type="match status" value="1"/>
</dbReference>
<evidence type="ECO:0000256" key="1">
    <source>
        <dbReference type="ARBA" id="ARBA00007447"/>
    </source>
</evidence>
<feature type="compositionally biased region" description="Low complexity" evidence="3">
    <location>
        <begin position="14"/>
        <end position="37"/>
    </location>
</feature>
<evidence type="ECO:0000313" key="5">
    <source>
        <dbReference type="EMBL" id="KAF9812929.1"/>
    </source>
</evidence>